<protein>
    <submittedName>
        <fullName evidence="4">GNAT superfamily N-acetyltransferase</fullName>
    </submittedName>
</protein>
<keyword evidence="4" id="KW-0808">Transferase</keyword>
<accession>A0A7W7I7K0</accession>
<dbReference type="AlphaFoldDB" id="A0A7W7I7K0"/>
<dbReference type="EMBL" id="BAAAHD010000001">
    <property type="protein sequence ID" value="GAA0545023.1"/>
    <property type="molecule type" value="Genomic_DNA"/>
</dbReference>
<dbReference type="Proteomes" id="UP001501427">
    <property type="component" value="Unassembled WGS sequence"/>
</dbReference>
<reference evidence="3" key="4">
    <citation type="submission" date="2023-12" db="EMBL/GenBank/DDBJ databases">
        <authorList>
            <person name="Sun Q."/>
            <person name="Inoue M."/>
        </authorList>
    </citation>
    <scope>NUCLEOTIDE SEQUENCE</scope>
    <source>
        <strain evidence="3">JCM 10667</strain>
    </source>
</reference>
<dbReference type="PROSITE" id="PS51186">
    <property type="entry name" value="GNAT"/>
    <property type="match status" value="1"/>
</dbReference>
<dbReference type="CDD" id="cd04301">
    <property type="entry name" value="NAT_SF"/>
    <property type="match status" value="1"/>
</dbReference>
<feature type="domain" description="N-acetyltransferase" evidence="2">
    <location>
        <begin position="19"/>
        <end position="171"/>
    </location>
</feature>
<reference evidence="4 5" key="3">
    <citation type="submission" date="2020-08" db="EMBL/GenBank/DDBJ databases">
        <title>Sequencing the genomes of 1000 actinobacteria strains.</title>
        <authorList>
            <person name="Klenk H.-P."/>
        </authorList>
    </citation>
    <scope>NUCLEOTIDE SEQUENCE [LARGE SCALE GENOMIC DNA]</scope>
    <source>
        <strain evidence="4 5">DSM 44772</strain>
    </source>
</reference>
<dbReference type="InterPro" id="IPR016181">
    <property type="entry name" value="Acyl_CoA_acyltransferase"/>
</dbReference>
<dbReference type="EMBL" id="JACHMV010000001">
    <property type="protein sequence ID" value="MBB4771986.1"/>
    <property type="molecule type" value="Genomic_DNA"/>
</dbReference>
<evidence type="ECO:0000313" key="4">
    <source>
        <dbReference type="EMBL" id="MBB4771986.1"/>
    </source>
</evidence>
<evidence type="ECO:0000313" key="6">
    <source>
        <dbReference type="Proteomes" id="UP001501427"/>
    </source>
</evidence>
<reference evidence="3" key="1">
    <citation type="journal article" date="2014" name="Int. J. Syst. Evol. Microbiol.">
        <title>Complete genome of a new Firmicutes species belonging to the dominant human colonic microbiota ('Ruminococcus bicirculans') reveals two chromosomes and a selective capacity to utilize plant glucans.</title>
        <authorList>
            <consortium name="NISC Comparative Sequencing Program"/>
            <person name="Wegmann U."/>
            <person name="Louis P."/>
            <person name="Goesmann A."/>
            <person name="Henrissat B."/>
            <person name="Duncan S.H."/>
            <person name="Flint H.J."/>
        </authorList>
    </citation>
    <scope>NUCLEOTIDE SEQUENCE</scope>
    <source>
        <strain evidence="3">JCM 10667</strain>
    </source>
</reference>
<dbReference type="GO" id="GO:0016747">
    <property type="term" value="F:acyltransferase activity, transferring groups other than amino-acyl groups"/>
    <property type="evidence" value="ECO:0007669"/>
    <property type="project" value="InterPro"/>
</dbReference>
<evidence type="ECO:0000313" key="5">
    <source>
        <dbReference type="Proteomes" id="UP000549343"/>
    </source>
</evidence>
<gene>
    <name evidence="4" type="ORF">F4557_000404</name>
    <name evidence="3" type="ORF">GCM10009546_03860</name>
</gene>
<evidence type="ECO:0000313" key="3">
    <source>
        <dbReference type="EMBL" id="GAA0545023.1"/>
    </source>
</evidence>
<dbReference type="RefSeq" id="WP_184878973.1">
    <property type="nucleotide sequence ID" value="NZ_BAAAHD010000001.1"/>
</dbReference>
<dbReference type="SUPFAM" id="SSF55729">
    <property type="entry name" value="Acyl-CoA N-acyltransferases (Nat)"/>
    <property type="match status" value="1"/>
</dbReference>
<evidence type="ECO:0000256" key="1">
    <source>
        <dbReference type="SAM" id="MobiDB-lite"/>
    </source>
</evidence>
<proteinExistence type="predicted"/>
<dbReference type="Pfam" id="PF00583">
    <property type="entry name" value="Acetyltransf_1"/>
    <property type="match status" value="1"/>
</dbReference>
<keyword evidence="6" id="KW-1185">Reference proteome</keyword>
<reference evidence="6" key="2">
    <citation type="journal article" date="2019" name="Int. J. Syst. Evol. Microbiol.">
        <title>The Global Catalogue of Microorganisms (GCM) 10K type strain sequencing project: providing services to taxonomists for standard genome sequencing and annotation.</title>
        <authorList>
            <consortium name="The Broad Institute Genomics Platform"/>
            <consortium name="The Broad Institute Genome Sequencing Center for Infectious Disease"/>
            <person name="Wu L."/>
            <person name="Ma J."/>
        </authorList>
    </citation>
    <scope>NUCLEOTIDE SEQUENCE [LARGE SCALE GENOMIC DNA]</scope>
    <source>
        <strain evidence="6">JCM 10667</strain>
    </source>
</reference>
<dbReference type="Gene3D" id="3.40.630.30">
    <property type="match status" value="1"/>
</dbReference>
<name>A0A7W7I7K0_9ACTN</name>
<feature type="region of interest" description="Disordered" evidence="1">
    <location>
        <begin position="181"/>
        <end position="202"/>
    </location>
</feature>
<evidence type="ECO:0000259" key="2">
    <source>
        <dbReference type="PROSITE" id="PS51186"/>
    </source>
</evidence>
<comment type="caution">
    <text evidence="4">The sequence shown here is derived from an EMBL/GenBank/DDBJ whole genome shotgun (WGS) entry which is preliminary data.</text>
</comment>
<dbReference type="InterPro" id="IPR000182">
    <property type="entry name" value="GNAT_dom"/>
</dbReference>
<sequence length="202" mass="22237">MKQLDVRSAAHIDPALDDLRIRPYGITDHDRVHRMSERLSSASLYTRFFSGTPRLPDHYVGLLDGLDHWDRDALVALDGDDIAGIAEYVRDKKRPWRADIAVLVTDPWQRRGLGSVLVGCLTELAGRRGVTEFDADVVLENRPAIRFVHHGWPAARSTTEGGSAHFRLPLAAMAATGTAAAATANPAVRTRSPHWGAERTNS</sequence>
<dbReference type="Proteomes" id="UP000549343">
    <property type="component" value="Unassembled WGS sequence"/>
</dbReference>
<organism evidence="4 5">
    <name type="scientific">Actinomadura livida</name>
    <dbReference type="NCBI Taxonomy" id="79909"/>
    <lineage>
        <taxon>Bacteria</taxon>
        <taxon>Bacillati</taxon>
        <taxon>Actinomycetota</taxon>
        <taxon>Actinomycetes</taxon>
        <taxon>Streptosporangiales</taxon>
        <taxon>Thermomonosporaceae</taxon>
        <taxon>Actinomadura</taxon>
    </lineage>
</organism>